<dbReference type="eggNOG" id="COG4206">
    <property type="taxonomic scope" value="Bacteria"/>
</dbReference>
<reference evidence="1 2" key="1">
    <citation type="submission" date="2009-04" db="EMBL/GenBank/DDBJ databases">
        <authorList>
            <person name="Sebastian Y."/>
            <person name="Madupu R."/>
            <person name="Durkin A.S."/>
            <person name="Torralba M."/>
            <person name="Methe B."/>
            <person name="Sutton G.G."/>
            <person name="Strausberg R.L."/>
            <person name="Nelson K.E."/>
        </authorList>
    </citation>
    <scope>NUCLEOTIDE SEQUENCE [LARGE SCALE GENOMIC DNA]</scope>
    <source>
        <strain evidence="2">ATCC 35406 / BCRC 14492 / JCM 8526 / NCTC 13058 / HG 370</strain>
    </source>
</reference>
<protein>
    <recommendedName>
        <fullName evidence="3">Porin</fullName>
    </recommendedName>
</protein>
<gene>
    <name evidence="1" type="ORF">POREN0001_1719</name>
</gene>
<dbReference type="InterPro" id="IPR025631">
    <property type="entry name" value="Porin_10"/>
</dbReference>
<evidence type="ECO:0000313" key="2">
    <source>
        <dbReference type="Proteomes" id="UP000004295"/>
    </source>
</evidence>
<accession>C3JBI5</accession>
<name>C3JBI5_POREA</name>
<comment type="caution">
    <text evidence="1">The sequence shown here is derived from an EMBL/GenBank/DDBJ whole genome shotgun (WGS) entry which is preliminary data.</text>
</comment>
<dbReference type="STRING" id="553175.POREN0001_1719"/>
<dbReference type="EMBL" id="ACNN01000026">
    <property type="protein sequence ID" value="EEN82414.1"/>
    <property type="molecule type" value="Genomic_DNA"/>
</dbReference>
<dbReference type="Pfam" id="PF14121">
    <property type="entry name" value="Porin_10"/>
    <property type="match status" value="1"/>
</dbReference>
<proteinExistence type="predicted"/>
<sequence length="687" mass="78506">MIRLYRVHLPFHRIRLLFALIFLSIFTSKALLAQSDYAIGTAKDFGDIELINRGETLRGFRLHPYTGAPYQSNIDTMALDYYRRKMVEGKGLAMGYTGNLISPRHFKTFFNRQPDYATFSFGSAYQGILYHPDNLLFYNTKSPYTNMLYQRNGTAEQREEELDMTMAVNLGKAFNFGGDFNYSYSRGQYIANHSSGVSYRLFASILLPRYELFTSAGNNYIKQNENGGLAKDGYIDSPQEYGSGRTNISSIEMPVKYSSGVGNAMWVGHIMLAHRYNLGSLRDFRRGSTLPNGTITERDTALFVPVGSIGHRFSYDRGVRLFIAQRASSLPSVYGQTYNHLWRKPGATQDTLSFHPLDSTRMVQFANTFSLSLREGFRPWVKMGLTGYARLENRAFYVQDSIPGKQETKEFATYIGGRVERHNGTGLNFDAGGEIAVLGADIGSMRFSGNVSSQFSLWGVPIGIEADARFHFLRVPHLWRHHHGSYVWWDNEFGFTKQLVVGGKLSAPQWGTEFSLHSATLANTIYFDTTRRAQQYAPPIEILEGRLKHRYHWGILGWQAEVAYQLSSNQEVMPLPTLAAYGSLYLDFYTARVMRTQLGIDCHYHTQYYAPYYEPAVQQFINQQEVKIGNFPLLNLFANFKLRRVRFFVMLYNAGEMLIQPSKRWSLAHYPVNPMTLRLGINFDFNN</sequence>
<evidence type="ECO:0000313" key="1">
    <source>
        <dbReference type="EMBL" id="EEN82414.1"/>
    </source>
</evidence>
<organism evidence="1 2">
    <name type="scientific">Porphyromonas endodontalis (strain ATCC 35406 / DSM 24491 / JCM 8526 / CCUG 16442 / BCRC 14492 / NCTC 13058 / HG 370)</name>
    <name type="common">Bacteroides endodontalis</name>
    <dbReference type="NCBI Taxonomy" id="553175"/>
    <lineage>
        <taxon>Bacteria</taxon>
        <taxon>Pseudomonadati</taxon>
        <taxon>Bacteroidota</taxon>
        <taxon>Bacteroidia</taxon>
        <taxon>Bacteroidales</taxon>
        <taxon>Porphyromonadaceae</taxon>
        <taxon>Porphyromonas</taxon>
    </lineage>
</organism>
<dbReference type="AlphaFoldDB" id="C3JBI5"/>
<dbReference type="Proteomes" id="UP000004295">
    <property type="component" value="Unassembled WGS sequence"/>
</dbReference>
<keyword evidence="2" id="KW-1185">Reference proteome</keyword>
<evidence type="ECO:0008006" key="3">
    <source>
        <dbReference type="Google" id="ProtNLM"/>
    </source>
</evidence>